<dbReference type="InterPro" id="IPR003755">
    <property type="entry name" value="HPr(Ser)_kin/Pase"/>
</dbReference>
<comment type="function">
    <text evidence="11">Catalyzes the ATP- as well as the pyrophosphate-dependent phosphorylation of a specific serine residue in HPr, a phosphocarrier protein of the phosphoenolpyruvate-dependent sugar phosphotransferase system (PTS). HprK/P also catalyzes the pyrophosphate-producing, inorganic phosphate-dependent dephosphorylation (phosphorolysis) of seryl-phosphorylated HPr (P-Ser-HPr).</text>
</comment>
<evidence type="ECO:0000256" key="7">
    <source>
        <dbReference type="ARBA" id="ARBA00022777"/>
    </source>
</evidence>
<feature type="region of interest" description="Important for the catalytic mechanism of dephosphorylation" evidence="11">
    <location>
        <begin position="279"/>
        <end position="284"/>
    </location>
</feature>
<gene>
    <name evidence="11 14" type="primary">hprK</name>
    <name evidence="14" type="ORF">MPNT_30076</name>
</gene>
<evidence type="ECO:0000256" key="5">
    <source>
        <dbReference type="ARBA" id="ARBA00022679"/>
    </source>
</evidence>
<feature type="domain" description="HPr kinase/phosphorylase C-terminal" evidence="13">
    <location>
        <begin position="146"/>
        <end position="313"/>
    </location>
</feature>
<dbReference type="Gene3D" id="3.40.50.300">
    <property type="entry name" value="P-loop containing nucleotide triphosphate hydrolases"/>
    <property type="match status" value="1"/>
</dbReference>
<feature type="region of interest" description="Important for the catalytic mechanism of both phosphorylation and dephosphorylation" evidence="11">
    <location>
        <begin position="216"/>
        <end position="225"/>
    </location>
</feature>
<dbReference type="GO" id="GO:0006109">
    <property type="term" value="P:regulation of carbohydrate metabolic process"/>
    <property type="evidence" value="ECO:0007669"/>
    <property type="project" value="UniProtKB-UniRule"/>
</dbReference>
<protein>
    <recommendedName>
        <fullName evidence="11">HPr kinase/phosphorylase</fullName>
        <shortName evidence="11">HPrK/P</shortName>
        <ecNumber evidence="11">2.7.11.-</ecNumber>
        <ecNumber evidence="11">2.7.4.-</ecNumber>
    </recommendedName>
    <alternativeName>
        <fullName evidence="11">HPr(Ser) kinase/phosphorylase</fullName>
    </alternativeName>
</protein>
<evidence type="ECO:0000256" key="1">
    <source>
        <dbReference type="ARBA" id="ARBA00001120"/>
    </source>
</evidence>
<dbReference type="GO" id="GO:0000155">
    <property type="term" value="F:phosphorelay sensor kinase activity"/>
    <property type="evidence" value="ECO:0007669"/>
    <property type="project" value="InterPro"/>
</dbReference>
<dbReference type="GO" id="GO:0000287">
    <property type="term" value="F:magnesium ion binding"/>
    <property type="evidence" value="ECO:0007669"/>
    <property type="project" value="UniProtKB-UniRule"/>
</dbReference>
<name>A0A8J2FWG3_9BACT</name>
<dbReference type="CDD" id="cd01918">
    <property type="entry name" value="HprK_C"/>
    <property type="match status" value="1"/>
</dbReference>
<evidence type="ECO:0000256" key="2">
    <source>
        <dbReference type="ARBA" id="ARBA00006883"/>
    </source>
</evidence>
<sequence>MPAASHPTYRRVPEVTVGQFYEHHGRQLHLSLLAGKAGLSRTIREGSVNRPGLALAGYFKYFARHRVQVIGKAENSYIHGLPPEESRKRLSALFEKEIPCLILARSLAAPPIVLEEAEKHSIAVFRSPLQTMRLINAITICLEMDFAPQILEQGSMVDIQGVGVLIKGSSGVGKSECVLSLVERGHTLVSDDATLIRCVEGRELVATAPEQTRFHMEVRGIGIINVASVYGVRGIRLEKRLDLVVTLKEWSEGFEMDRIGLDQGHCEILKIRVPHVTIPVRPGRNLATLVEVAALDQKLRAMGYHAAMEFNERLKSLMRRRGR</sequence>
<evidence type="ECO:0000256" key="11">
    <source>
        <dbReference type="HAMAP-Rule" id="MF_01249"/>
    </source>
</evidence>
<comment type="miscellaneous">
    <text evidence="11">Both phosphorylation and phosphorolysis are carried out by the same active site and suggest a common mechanism for both reactions.</text>
</comment>
<feature type="active site" evidence="11">
    <location>
        <position position="258"/>
    </location>
</feature>
<comment type="caution">
    <text evidence="11">Lacks conserved residue(s) required for the propagation of feature annotation.</text>
</comment>
<evidence type="ECO:0000313" key="15">
    <source>
        <dbReference type="Proteomes" id="UP000663859"/>
    </source>
</evidence>
<keyword evidence="5 11" id="KW-0808">Transferase</keyword>
<dbReference type="InterPro" id="IPR028979">
    <property type="entry name" value="Ser_kin/Pase_Hpr-like_N_sf"/>
</dbReference>
<dbReference type="EMBL" id="CAJNOB010000023">
    <property type="protein sequence ID" value="CAF0698954.1"/>
    <property type="molecule type" value="Genomic_DNA"/>
</dbReference>
<dbReference type="InterPro" id="IPR011104">
    <property type="entry name" value="Hpr_kin/Pase_C"/>
</dbReference>
<evidence type="ECO:0000256" key="6">
    <source>
        <dbReference type="ARBA" id="ARBA00022741"/>
    </source>
</evidence>
<feature type="domain" description="HPr(Ser) kinase/phosphorylase N-terminal" evidence="12">
    <location>
        <begin position="15"/>
        <end position="142"/>
    </location>
</feature>
<dbReference type="EC" id="2.7.11.-" evidence="11"/>
<feature type="binding site" evidence="11">
    <location>
        <position position="175"/>
    </location>
    <ligand>
        <name>Mg(2+)</name>
        <dbReference type="ChEBI" id="CHEBI:18420"/>
    </ligand>
</feature>
<comment type="domain">
    <text evidence="11">The Walker A ATP-binding motif also binds Pi and PPi.</text>
</comment>
<comment type="catalytic activity">
    <reaction evidence="1 11">
        <text>[HPr protein]-L-serine + ATP = [HPr protein]-O-phospho-L-serine + ADP + H(+)</text>
        <dbReference type="Rhea" id="RHEA:46600"/>
        <dbReference type="Rhea" id="RHEA-COMP:11602"/>
        <dbReference type="Rhea" id="RHEA-COMP:11603"/>
        <dbReference type="ChEBI" id="CHEBI:15378"/>
        <dbReference type="ChEBI" id="CHEBI:29999"/>
        <dbReference type="ChEBI" id="CHEBI:30616"/>
        <dbReference type="ChEBI" id="CHEBI:83421"/>
        <dbReference type="ChEBI" id="CHEBI:456216"/>
    </reaction>
</comment>
<evidence type="ECO:0000256" key="4">
    <source>
        <dbReference type="ARBA" id="ARBA00022527"/>
    </source>
</evidence>
<comment type="similarity">
    <text evidence="2 11">Belongs to the HPrK/P family.</text>
</comment>
<evidence type="ECO:0000256" key="10">
    <source>
        <dbReference type="ARBA" id="ARBA00047657"/>
    </source>
</evidence>
<feature type="active site" evidence="11">
    <location>
        <position position="174"/>
    </location>
</feature>
<dbReference type="PANTHER" id="PTHR30305:SF1">
    <property type="entry name" value="HPR KINASE_PHOSPHORYLASE"/>
    <property type="match status" value="1"/>
</dbReference>
<keyword evidence="6 11" id="KW-0547">Nucleotide-binding</keyword>
<dbReference type="GO" id="GO:0004674">
    <property type="term" value="F:protein serine/threonine kinase activity"/>
    <property type="evidence" value="ECO:0007669"/>
    <property type="project" value="UniProtKB-KW"/>
</dbReference>
<dbReference type="SUPFAM" id="SSF75138">
    <property type="entry name" value="HprK N-terminal domain-like"/>
    <property type="match status" value="1"/>
</dbReference>
<organism evidence="14 15">
    <name type="scientific">Candidatus Methylacidithermus pantelleriae</name>
    <dbReference type="NCBI Taxonomy" id="2744239"/>
    <lineage>
        <taxon>Bacteria</taxon>
        <taxon>Pseudomonadati</taxon>
        <taxon>Verrucomicrobiota</taxon>
        <taxon>Methylacidiphilae</taxon>
        <taxon>Methylacidiphilales</taxon>
        <taxon>Methylacidiphilaceae</taxon>
        <taxon>Candidatus Methylacidithermus</taxon>
    </lineage>
</organism>
<feature type="binding site" evidence="11">
    <location>
        <position position="217"/>
    </location>
    <ligand>
        <name>Mg(2+)</name>
        <dbReference type="ChEBI" id="CHEBI:18420"/>
    </ligand>
</feature>
<comment type="subunit">
    <text evidence="3 11">Homohexamer.</text>
</comment>
<keyword evidence="9 11" id="KW-0511">Multifunctional enzyme</keyword>
<keyword evidence="11" id="KW-0479">Metal-binding</keyword>
<dbReference type="PANTHER" id="PTHR30305">
    <property type="entry name" value="PROTEIN YJDM-RELATED"/>
    <property type="match status" value="1"/>
</dbReference>
<accession>A0A8J2FWG3</accession>
<dbReference type="InterPro" id="IPR011126">
    <property type="entry name" value="Hpr_kin/Pase_Hpr_N"/>
</dbReference>
<dbReference type="HAMAP" id="MF_01249">
    <property type="entry name" value="HPr_kinase"/>
    <property type="match status" value="1"/>
</dbReference>
<keyword evidence="8 11" id="KW-0067">ATP-binding</keyword>
<proteinExistence type="inferred from homology"/>
<keyword evidence="4 11" id="KW-0723">Serine/threonine-protein kinase</keyword>
<dbReference type="Proteomes" id="UP000663859">
    <property type="component" value="Unassembled WGS sequence"/>
</dbReference>
<dbReference type="NCBIfam" id="TIGR00679">
    <property type="entry name" value="hpr-ser"/>
    <property type="match status" value="1"/>
</dbReference>
<dbReference type="RefSeq" id="WP_174582070.1">
    <property type="nucleotide sequence ID" value="NZ_CAJNOB010000023.1"/>
</dbReference>
<evidence type="ECO:0000256" key="9">
    <source>
        <dbReference type="ARBA" id="ARBA00023268"/>
    </source>
</evidence>
<dbReference type="GO" id="GO:0004712">
    <property type="term" value="F:protein serine/threonine/tyrosine kinase activity"/>
    <property type="evidence" value="ECO:0007669"/>
    <property type="project" value="UniProtKB-UniRule"/>
</dbReference>
<dbReference type="Gene3D" id="3.40.1390.20">
    <property type="entry name" value="HprK N-terminal domain-like"/>
    <property type="match status" value="1"/>
</dbReference>
<dbReference type="Pfam" id="PF07475">
    <property type="entry name" value="Hpr_kinase_C"/>
    <property type="match status" value="1"/>
</dbReference>
<keyword evidence="7 11" id="KW-0418">Kinase</keyword>
<dbReference type="AlphaFoldDB" id="A0A8J2FWG3"/>
<dbReference type="GO" id="GO:0005524">
    <property type="term" value="F:ATP binding"/>
    <property type="evidence" value="ECO:0007669"/>
    <property type="project" value="UniProtKB-UniRule"/>
</dbReference>
<dbReference type="InterPro" id="IPR027417">
    <property type="entry name" value="P-loop_NTPase"/>
</dbReference>
<reference evidence="14" key="1">
    <citation type="submission" date="2021-02" db="EMBL/GenBank/DDBJ databases">
        <authorList>
            <person name="Cremers G."/>
            <person name="Picone N."/>
        </authorList>
    </citation>
    <scope>NUCLEOTIDE SEQUENCE</scope>
    <source>
        <strain evidence="14">PQ17</strain>
    </source>
</reference>
<evidence type="ECO:0000259" key="13">
    <source>
        <dbReference type="Pfam" id="PF07475"/>
    </source>
</evidence>
<dbReference type="Pfam" id="PF02603">
    <property type="entry name" value="Hpr_kinase_N"/>
    <property type="match status" value="1"/>
</dbReference>
<comment type="cofactor">
    <cofactor evidence="11">
        <name>Mg(2+)</name>
        <dbReference type="ChEBI" id="CHEBI:18420"/>
    </cofactor>
</comment>
<feature type="binding site" evidence="11">
    <location>
        <begin position="168"/>
        <end position="175"/>
    </location>
    <ligand>
        <name>ATP</name>
        <dbReference type="ChEBI" id="CHEBI:30616"/>
    </ligand>
</feature>
<feature type="active site" description="Proton acceptor; for phosphorylation activity. Proton donor; for dephosphorylation activity" evidence="11">
    <location>
        <position position="192"/>
    </location>
</feature>
<keyword evidence="15" id="KW-1185">Reference proteome</keyword>
<evidence type="ECO:0000313" key="14">
    <source>
        <dbReference type="EMBL" id="CAF0698954.1"/>
    </source>
</evidence>
<evidence type="ECO:0000256" key="3">
    <source>
        <dbReference type="ARBA" id="ARBA00011643"/>
    </source>
</evidence>
<dbReference type="EC" id="2.7.4.-" evidence="11"/>
<dbReference type="SUPFAM" id="SSF53795">
    <property type="entry name" value="PEP carboxykinase-like"/>
    <property type="match status" value="1"/>
</dbReference>
<evidence type="ECO:0000259" key="12">
    <source>
        <dbReference type="Pfam" id="PF02603"/>
    </source>
</evidence>
<evidence type="ECO:0000256" key="8">
    <source>
        <dbReference type="ARBA" id="ARBA00022840"/>
    </source>
</evidence>
<comment type="caution">
    <text evidence="14">The sequence shown here is derived from an EMBL/GenBank/DDBJ whole genome shotgun (WGS) entry which is preliminary data.</text>
</comment>
<keyword evidence="11" id="KW-0460">Magnesium</keyword>
<comment type="catalytic activity">
    <reaction evidence="10 11">
        <text>[HPr protein]-O-phospho-L-serine + phosphate + H(+) = [HPr protein]-L-serine + diphosphate</text>
        <dbReference type="Rhea" id="RHEA:46604"/>
        <dbReference type="Rhea" id="RHEA-COMP:11602"/>
        <dbReference type="Rhea" id="RHEA-COMP:11603"/>
        <dbReference type="ChEBI" id="CHEBI:15378"/>
        <dbReference type="ChEBI" id="CHEBI:29999"/>
        <dbReference type="ChEBI" id="CHEBI:33019"/>
        <dbReference type="ChEBI" id="CHEBI:43474"/>
        <dbReference type="ChEBI" id="CHEBI:83421"/>
    </reaction>
</comment>